<dbReference type="RefSeq" id="XP_016489348.1">
    <property type="nucleotide sequence ID" value="XM_016633862.1"/>
</dbReference>
<keyword evidence="2" id="KW-1185">Reference proteome</keyword>
<proteinExistence type="predicted"/>
<dbReference type="OrthoDB" id="685187at2759"/>
<name>A0A1S4BKB9_TOBAC</name>
<evidence type="ECO:0000313" key="3">
    <source>
        <dbReference type="RefSeq" id="XP_016489348.1"/>
    </source>
</evidence>
<protein>
    <submittedName>
        <fullName evidence="3">Uncharacterized protein LOC107809260</fullName>
    </submittedName>
    <submittedName>
        <fullName evidence="3">WEB family protein At1g75720-like</fullName>
    </submittedName>
</protein>
<reference evidence="2" key="1">
    <citation type="journal article" date="2014" name="Nat. Commun.">
        <title>The tobacco genome sequence and its comparison with those of tomato and potato.</title>
        <authorList>
            <person name="Sierro N."/>
            <person name="Battey J.N."/>
            <person name="Ouadi S."/>
            <person name="Bakaher N."/>
            <person name="Bovet L."/>
            <person name="Willig A."/>
            <person name="Goepfert S."/>
            <person name="Peitsch M.C."/>
            <person name="Ivanov N.V."/>
        </authorList>
    </citation>
    <scope>NUCLEOTIDE SEQUENCE [LARGE SCALE GENOMIC DNA]</scope>
</reference>
<gene>
    <name evidence="3" type="primary">LOC107809260</name>
</gene>
<dbReference type="AlphaFoldDB" id="A0A1S4BKB9"/>
<evidence type="ECO:0000256" key="1">
    <source>
        <dbReference type="SAM" id="Coils"/>
    </source>
</evidence>
<dbReference type="OMA" id="QESPWNT"/>
<dbReference type="KEGG" id="nta:107809260"/>
<dbReference type="Proteomes" id="UP000790787">
    <property type="component" value="Chromosome 7"/>
</dbReference>
<dbReference type="RefSeq" id="XP_016489348.1">
    <property type="nucleotide sequence ID" value="XM_016633862.2"/>
</dbReference>
<dbReference type="PaxDb" id="4097-A0A1S4BKB9"/>
<sequence length="256" mass="28624">METPKKEAVDFHSNVDSSRPFRSVKEAVAIFGERFLAKEIYSPKPFTFPTQESPWNNNFSPSPRSVNYSQEIITTATSWKSASSPSPQDFNNDPLVVEALKKLETELEETKTELKLLKARESETEIALASLNAELHKNMSKLAQAEAAHAGAMAASRSVKINNEDYYGNINNHPKGEDNKLKKEMKVRWESSPTLAEMLTIGDTDLGLFGSSGKKKDKKKTMKKKPIIPLVGDLFSRKKKSPTTMDNPLFSSSHLF</sequence>
<dbReference type="GO" id="GO:0009904">
    <property type="term" value="P:chloroplast accumulation movement"/>
    <property type="evidence" value="ECO:0000318"/>
    <property type="project" value="GO_Central"/>
</dbReference>
<organism evidence="2 3">
    <name type="scientific">Nicotiana tabacum</name>
    <name type="common">Common tobacco</name>
    <dbReference type="NCBI Taxonomy" id="4097"/>
    <lineage>
        <taxon>Eukaryota</taxon>
        <taxon>Viridiplantae</taxon>
        <taxon>Streptophyta</taxon>
        <taxon>Embryophyta</taxon>
        <taxon>Tracheophyta</taxon>
        <taxon>Spermatophyta</taxon>
        <taxon>Magnoliopsida</taxon>
        <taxon>eudicotyledons</taxon>
        <taxon>Gunneridae</taxon>
        <taxon>Pentapetalae</taxon>
        <taxon>asterids</taxon>
        <taxon>lamiids</taxon>
        <taxon>Solanales</taxon>
        <taxon>Solanaceae</taxon>
        <taxon>Nicotianoideae</taxon>
        <taxon>Nicotianeae</taxon>
        <taxon>Nicotiana</taxon>
    </lineage>
</organism>
<feature type="coiled-coil region" evidence="1">
    <location>
        <begin position="97"/>
        <end position="148"/>
    </location>
</feature>
<dbReference type="GO" id="GO:0005829">
    <property type="term" value="C:cytosol"/>
    <property type="evidence" value="ECO:0000318"/>
    <property type="project" value="GO_Central"/>
</dbReference>
<dbReference type="GeneID" id="107809260"/>
<evidence type="ECO:0000313" key="2">
    <source>
        <dbReference type="Proteomes" id="UP000790787"/>
    </source>
</evidence>
<dbReference type="GO" id="GO:0009903">
    <property type="term" value="P:chloroplast avoidance movement"/>
    <property type="evidence" value="ECO:0000318"/>
    <property type="project" value="GO_Central"/>
</dbReference>
<accession>A0A1S4BKB9</accession>
<dbReference type="STRING" id="4097.A0A1S4BKB9"/>
<keyword evidence="1" id="KW-0175">Coiled coil</keyword>
<reference evidence="3" key="2">
    <citation type="submission" date="2025-08" db="UniProtKB">
        <authorList>
            <consortium name="RefSeq"/>
        </authorList>
    </citation>
    <scope>IDENTIFICATION</scope>
    <source>
        <tissue evidence="3">Leaf</tissue>
    </source>
</reference>